<feature type="domain" description="Exonuclease" evidence="1">
    <location>
        <begin position="4"/>
        <end position="171"/>
    </location>
</feature>
<dbReference type="SMART" id="SM00479">
    <property type="entry name" value="EXOIII"/>
    <property type="match status" value="1"/>
</dbReference>
<dbReference type="InterPro" id="IPR036397">
    <property type="entry name" value="RNaseH_sf"/>
</dbReference>
<dbReference type="EMBL" id="JAOJ01000003">
    <property type="protein sequence ID" value="EUA66365.1"/>
    <property type="molecule type" value="Genomic_DNA"/>
</dbReference>
<dbReference type="PATRIC" id="fig|1299321.3.peg.4499"/>
<keyword evidence="2" id="KW-0378">Hydrolase</keyword>
<dbReference type="Proteomes" id="UP000023351">
    <property type="component" value="Unassembled WGS sequence"/>
</dbReference>
<reference evidence="2 3" key="1">
    <citation type="submission" date="2013-12" db="EMBL/GenBank/DDBJ databases">
        <authorList>
            <person name="Zelazny A."/>
            <person name="Olivier K."/>
            <person name="Holland S."/>
            <person name="Lenaerts A."/>
            <person name="Ordway D."/>
            <person name="DeGroote M.A."/>
            <person name="Parker T."/>
            <person name="Sizemore C."/>
            <person name="Tallon L.J."/>
            <person name="Sadzewicz L.K."/>
            <person name="Sengamalay N."/>
            <person name="Fraser C.M."/>
            <person name="Hine E."/>
            <person name="Shefchek K.A."/>
            <person name="Das S.P."/>
            <person name="Tettelin H."/>
        </authorList>
    </citation>
    <scope>NUCLEOTIDE SEQUENCE [LARGE SCALE GENOMIC DNA]</scope>
    <source>
        <strain evidence="2 3">1513</strain>
    </source>
</reference>
<dbReference type="SUPFAM" id="SSF53098">
    <property type="entry name" value="Ribonuclease H-like"/>
    <property type="match status" value="1"/>
</dbReference>
<evidence type="ECO:0000259" key="1">
    <source>
        <dbReference type="SMART" id="SM00479"/>
    </source>
</evidence>
<keyword evidence="2" id="KW-0269">Exonuclease</keyword>
<dbReference type="InterPro" id="IPR013520">
    <property type="entry name" value="Ribonucl_H"/>
</dbReference>
<proteinExistence type="predicted"/>
<keyword evidence="2" id="KW-0540">Nuclease</keyword>
<dbReference type="InterPro" id="IPR012337">
    <property type="entry name" value="RNaseH-like_sf"/>
</dbReference>
<sequence length="177" mass="19168">MSRNLIVVDLETTGLGPQCAPIEVAAINVDTGETLEFVPYVDLSRVSIEPQAFAINRYFERGVYDAMLNPDDTITAWSDLADILSGNTFAGSNPTFDAAMVARKVGTHWHYRLADLAAYAAPALGRDPSELPGLADVLAALKIENRCPHSALGDAEATAKAFVKLRDIYAEQRESAR</sequence>
<organism evidence="2 3">
    <name type="scientific">Mycobacteroides abscessus subsp. bolletii 1513</name>
    <dbReference type="NCBI Taxonomy" id="1299321"/>
    <lineage>
        <taxon>Bacteria</taxon>
        <taxon>Bacillati</taxon>
        <taxon>Actinomycetota</taxon>
        <taxon>Actinomycetes</taxon>
        <taxon>Mycobacteriales</taxon>
        <taxon>Mycobacteriaceae</taxon>
        <taxon>Mycobacteroides</taxon>
        <taxon>Mycobacteroides abscessus</taxon>
    </lineage>
</organism>
<dbReference type="AlphaFoldDB" id="X8DFY3"/>
<dbReference type="Pfam" id="PF00929">
    <property type="entry name" value="RNase_T"/>
    <property type="match status" value="1"/>
</dbReference>
<dbReference type="GO" id="GO:0004527">
    <property type="term" value="F:exonuclease activity"/>
    <property type="evidence" value="ECO:0007669"/>
    <property type="project" value="UniProtKB-KW"/>
</dbReference>
<gene>
    <name evidence="2" type="ORF">I540_4667</name>
</gene>
<evidence type="ECO:0000313" key="2">
    <source>
        <dbReference type="EMBL" id="EUA66365.1"/>
    </source>
</evidence>
<dbReference type="GO" id="GO:0003676">
    <property type="term" value="F:nucleic acid binding"/>
    <property type="evidence" value="ECO:0007669"/>
    <property type="project" value="InterPro"/>
</dbReference>
<evidence type="ECO:0000313" key="3">
    <source>
        <dbReference type="Proteomes" id="UP000023351"/>
    </source>
</evidence>
<comment type="caution">
    <text evidence="2">The sequence shown here is derived from an EMBL/GenBank/DDBJ whole genome shotgun (WGS) entry which is preliminary data.</text>
</comment>
<accession>X8DFY3</accession>
<name>X8DFY3_9MYCO</name>
<dbReference type="Gene3D" id="3.30.420.10">
    <property type="entry name" value="Ribonuclease H-like superfamily/Ribonuclease H"/>
    <property type="match status" value="1"/>
</dbReference>
<protein>
    <submittedName>
        <fullName evidence="2">Exonuclease family protein</fullName>
    </submittedName>
</protein>